<name>A0A1X2H8R1_SYNRA</name>
<evidence type="ECO:0000259" key="5">
    <source>
        <dbReference type="Pfam" id="PF23726"/>
    </source>
</evidence>
<keyword evidence="2" id="KW-0539">Nucleus</keyword>
<dbReference type="InterPro" id="IPR015943">
    <property type="entry name" value="WD40/YVTN_repeat-like_dom_sf"/>
</dbReference>
<feature type="domain" description="RSE1/DDB1/CPSF1 first beta-propeller" evidence="4">
    <location>
        <begin position="17"/>
        <end position="377"/>
    </location>
</feature>
<dbReference type="GO" id="GO:0003676">
    <property type="term" value="F:nucleic acid binding"/>
    <property type="evidence" value="ECO:0007669"/>
    <property type="project" value="InterPro"/>
</dbReference>
<dbReference type="InterPro" id="IPR050358">
    <property type="entry name" value="RSE1/DDB1/CFT1"/>
</dbReference>
<dbReference type="Pfam" id="PF23726">
    <property type="entry name" value="Beta-prop_RSE1_2nd"/>
    <property type="match status" value="1"/>
</dbReference>
<dbReference type="Pfam" id="PF10433">
    <property type="entry name" value="Beta-prop_RSE1_1st"/>
    <property type="match status" value="1"/>
</dbReference>
<accession>A0A1X2H8R1</accession>
<evidence type="ECO:0000313" key="7">
    <source>
        <dbReference type="Proteomes" id="UP000242180"/>
    </source>
</evidence>
<dbReference type="OMA" id="HQDFLMR"/>
<dbReference type="OrthoDB" id="433457at2759"/>
<dbReference type="PANTHER" id="PTHR10644">
    <property type="entry name" value="DNA REPAIR/RNA PROCESSING CPSF FAMILY"/>
    <property type="match status" value="1"/>
</dbReference>
<gene>
    <name evidence="6" type="ORF">BCR43DRAFT_494858</name>
</gene>
<dbReference type="Gene3D" id="1.10.150.910">
    <property type="match status" value="1"/>
</dbReference>
<dbReference type="InterPro" id="IPR004871">
    <property type="entry name" value="RSE1/DDB1/CPSF1_C"/>
</dbReference>
<sequence length="1124" mass="124324">MTCFKYVVNAQKATATKFALKGPFTAPNDANLILGKGTRIEIYTLTPNGLKPTLEFSIHGIIAALDLYRPADHEKASLFVLTTRHKFCILSYDALAQEIMTEASGEIGPTSPPHVLACQVLGQLDPSCSYFATRVHESMVTILTAGAFCQRALRESTRRPSLKLRENARRKSQQLQQQRADYHQINLALDGNSVVSFVFLRDTTEPTLAVLYDDAAQDRRCLQTFFLRGNQAIHGEMLMDELGSEDNDHLLIALPPPIGGVLLVGEMAIRYLKPGRDPKAIGIKACSIHCYTLMDAHGTRVLLGDQATGTLYMLTLIISGNHQVETLHLIDLGQVSLPTCLAFLDNDVVFVGSDKGDSQLVHIGSTGGNILEIIEEFPNLGPITDFCVVDLDKQGQGQLVTCSGAGRSSSLRIIRNGVGLNELAAIEISGVKMIWALRPSFDSRYDDLLVFSFFNQTRLLHLREHEMSQLPSYSGFELDRRTLVTGNVVQNRVLQVTDHSVRLMECGIQGKLLDEWTATADITVASMNPTQCVLSLGHGQLVVLQIENDHLVQVGQARLDHEVSCIDISPTDTSNLLASQVAAIGTWHDGVRLVALPSLQTLAAEPLAGYAMPRSILMALFEGISYLLVALGDGQFYNFRLDARQGTLSDKKRSFLGKMPIALGKFTSNGTTHVFAASDKPSVIHSRNQKLIYSNVNLKDIRCVSSFNSRSFPDAVALTTKDGLIIGQMEEIQKLHITKIPSLDTPRRILYQESSKTFGVVTTKLSAGPYELASTTTSGFEILEDQSFRVIDRIYFKYFERVLCVTTAAFDNDGNEYYVLGTGVVSDVYETTSRGRLLVYRISPERTLELVDQLETDGMVEEIRAFKGKLLVSITGMLHIYRWDLELSGRGHLAFVTQCSVPTSSQSLAIQDDTIVAGDLACSVSAFRFTDKQELEEMAQDEEHKEITAVESLGNNLYIAAEGNGHLFVFEHDRAENTMEILSQWHYGERIQRFRFGSLGTNPPDPDSRPVAPSLIFCTVNGAIGVMADLSDGLYKLLWQMQNNLVKILPSIGDLSHPEWRNLVIDDYRDKSIHFIDGDVIESFLDLTPQQMQDVVEGRGGGRRLDSTVEDLCKVVEELMSVHS</sequence>
<evidence type="ECO:0000259" key="4">
    <source>
        <dbReference type="Pfam" id="PF10433"/>
    </source>
</evidence>
<protein>
    <submittedName>
        <fullName evidence="6">Mono-functional DNA-alkylating methyl methanesulfonate N-term-domain-containing protein</fullName>
    </submittedName>
</protein>
<evidence type="ECO:0000259" key="3">
    <source>
        <dbReference type="Pfam" id="PF03178"/>
    </source>
</evidence>
<dbReference type="InterPro" id="IPR036322">
    <property type="entry name" value="WD40_repeat_dom_sf"/>
</dbReference>
<dbReference type="GO" id="GO:0005634">
    <property type="term" value="C:nucleus"/>
    <property type="evidence" value="ECO:0007669"/>
    <property type="project" value="UniProtKB-SubCell"/>
</dbReference>
<dbReference type="AlphaFoldDB" id="A0A1X2H8R1"/>
<dbReference type="FunCoup" id="A0A1X2H8R1">
    <property type="interactions" value="887"/>
</dbReference>
<comment type="caution">
    <text evidence="6">The sequence shown here is derived from an EMBL/GenBank/DDBJ whole genome shotgun (WGS) entry which is preliminary data.</text>
</comment>
<dbReference type="Pfam" id="PF03178">
    <property type="entry name" value="CPSF_A"/>
    <property type="match status" value="1"/>
</dbReference>
<dbReference type="InParanoid" id="A0A1X2H8R1"/>
<dbReference type="SUPFAM" id="SSF50978">
    <property type="entry name" value="WD40 repeat-like"/>
    <property type="match status" value="1"/>
</dbReference>
<feature type="domain" description="RSE1/DDB1/CPSF1 second beta-propeller" evidence="5">
    <location>
        <begin position="421"/>
        <end position="729"/>
    </location>
</feature>
<organism evidence="6 7">
    <name type="scientific">Syncephalastrum racemosum</name>
    <name type="common">Filamentous fungus</name>
    <dbReference type="NCBI Taxonomy" id="13706"/>
    <lineage>
        <taxon>Eukaryota</taxon>
        <taxon>Fungi</taxon>
        <taxon>Fungi incertae sedis</taxon>
        <taxon>Mucoromycota</taxon>
        <taxon>Mucoromycotina</taxon>
        <taxon>Mucoromycetes</taxon>
        <taxon>Mucorales</taxon>
        <taxon>Syncephalastraceae</taxon>
        <taxon>Syncephalastrum</taxon>
    </lineage>
</organism>
<proteinExistence type="predicted"/>
<dbReference type="EMBL" id="MCGN01000007">
    <property type="protein sequence ID" value="ORY94945.1"/>
    <property type="molecule type" value="Genomic_DNA"/>
</dbReference>
<evidence type="ECO:0000313" key="6">
    <source>
        <dbReference type="EMBL" id="ORY94945.1"/>
    </source>
</evidence>
<dbReference type="InterPro" id="IPR058543">
    <property type="entry name" value="Beta-prop_RSE1/DDB1/CPSF1_2nd"/>
</dbReference>
<evidence type="ECO:0000256" key="1">
    <source>
        <dbReference type="ARBA" id="ARBA00004123"/>
    </source>
</evidence>
<dbReference type="Proteomes" id="UP000242180">
    <property type="component" value="Unassembled WGS sequence"/>
</dbReference>
<reference evidence="6 7" key="1">
    <citation type="submission" date="2016-07" db="EMBL/GenBank/DDBJ databases">
        <title>Pervasive Adenine N6-methylation of Active Genes in Fungi.</title>
        <authorList>
            <consortium name="DOE Joint Genome Institute"/>
            <person name="Mondo S.J."/>
            <person name="Dannebaum R.O."/>
            <person name="Kuo R.C."/>
            <person name="Labutti K."/>
            <person name="Haridas S."/>
            <person name="Kuo A."/>
            <person name="Salamov A."/>
            <person name="Ahrendt S.R."/>
            <person name="Lipzen A."/>
            <person name="Sullivan W."/>
            <person name="Andreopoulos W.B."/>
            <person name="Clum A."/>
            <person name="Lindquist E."/>
            <person name="Daum C."/>
            <person name="Ramamoorthy G.K."/>
            <person name="Gryganskyi A."/>
            <person name="Culley D."/>
            <person name="Magnuson J.K."/>
            <person name="James T.Y."/>
            <person name="O'Malley M.A."/>
            <person name="Stajich J.E."/>
            <person name="Spatafora J.W."/>
            <person name="Visel A."/>
            <person name="Grigoriev I.V."/>
        </authorList>
    </citation>
    <scope>NUCLEOTIDE SEQUENCE [LARGE SCALE GENOMIC DNA]</scope>
    <source>
        <strain evidence="6 7">NRRL 2496</strain>
    </source>
</reference>
<evidence type="ECO:0000256" key="2">
    <source>
        <dbReference type="ARBA" id="ARBA00023242"/>
    </source>
</evidence>
<dbReference type="STRING" id="13706.A0A1X2H8R1"/>
<dbReference type="SUPFAM" id="SSF75011">
    <property type="entry name" value="3-carboxy-cis,cis-mucoante lactonizing enzyme"/>
    <property type="match status" value="1"/>
</dbReference>
<dbReference type="InterPro" id="IPR018846">
    <property type="entry name" value="Beta-prop_RSE1/DDB1/CPSF1_1st"/>
</dbReference>
<feature type="domain" description="RSE1/DDB1/CPSF1 C-terminal" evidence="3">
    <location>
        <begin position="778"/>
        <end position="1086"/>
    </location>
</feature>
<dbReference type="Gene3D" id="2.130.10.10">
    <property type="entry name" value="YVTN repeat-like/Quinoprotein amine dehydrogenase"/>
    <property type="match status" value="3"/>
</dbReference>
<comment type="subcellular location">
    <subcellularLocation>
        <location evidence="1">Nucleus</location>
    </subcellularLocation>
</comment>
<keyword evidence="7" id="KW-1185">Reference proteome</keyword>